<accession>A0A937K1M2</accession>
<evidence type="ECO:0000313" key="1">
    <source>
        <dbReference type="EMBL" id="MBL3656832.1"/>
    </source>
</evidence>
<dbReference type="Proteomes" id="UP000659388">
    <property type="component" value="Unassembled WGS sequence"/>
</dbReference>
<keyword evidence="2" id="KW-1185">Reference proteome</keyword>
<protein>
    <submittedName>
        <fullName evidence="1">Uncharacterized protein</fullName>
    </submittedName>
</protein>
<dbReference type="EMBL" id="JAESIY010000006">
    <property type="protein sequence ID" value="MBL3656832.1"/>
    <property type="molecule type" value="Genomic_DNA"/>
</dbReference>
<sequence length="199" mass="23182">MNFLSSRLIKVILFFSFCTLFGKTRAQEFLTPNSFLDSGKPLVYNAVFQYKEYSFSGLMVLKKQEEDYRVVLLSKLGPTIMDFLLTENGLEYITAPEVMKKKIVANLMEQDFDLLVLQKLEDEQKIRNKGKGFKVKGKQPIKIMLDEEARIIEAKTNKFFSILKSRALFYHTNDDAIPDEICLSHKFVKMKIEMNLLRQ</sequence>
<organism evidence="1 2">
    <name type="scientific">Fulvivirga sediminis</name>
    <dbReference type="NCBI Taxonomy" id="2803949"/>
    <lineage>
        <taxon>Bacteria</taxon>
        <taxon>Pseudomonadati</taxon>
        <taxon>Bacteroidota</taxon>
        <taxon>Cytophagia</taxon>
        <taxon>Cytophagales</taxon>
        <taxon>Fulvivirgaceae</taxon>
        <taxon>Fulvivirga</taxon>
    </lineage>
</organism>
<dbReference type="RefSeq" id="WP_202244629.1">
    <property type="nucleotide sequence ID" value="NZ_JAESIY010000006.1"/>
</dbReference>
<name>A0A937K1M2_9BACT</name>
<comment type="caution">
    <text evidence="1">The sequence shown here is derived from an EMBL/GenBank/DDBJ whole genome shotgun (WGS) entry which is preliminary data.</text>
</comment>
<gene>
    <name evidence="1" type="ORF">JL102_11865</name>
</gene>
<evidence type="ECO:0000313" key="2">
    <source>
        <dbReference type="Proteomes" id="UP000659388"/>
    </source>
</evidence>
<dbReference type="AlphaFoldDB" id="A0A937K1M2"/>
<proteinExistence type="predicted"/>
<reference evidence="1" key="1">
    <citation type="submission" date="2021-01" db="EMBL/GenBank/DDBJ databases">
        <title>Fulvivirga kasyanovii gen. nov., sp nov., a novel member of the phylum Bacteroidetes isolated from seawater in a mussel farm.</title>
        <authorList>
            <person name="Zhao L.-H."/>
            <person name="Wang Z.-J."/>
        </authorList>
    </citation>
    <scope>NUCLEOTIDE SEQUENCE</scope>
    <source>
        <strain evidence="1">2943</strain>
    </source>
</reference>